<dbReference type="Gene3D" id="3.40.630.30">
    <property type="match status" value="1"/>
</dbReference>
<gene>
    <name evidence="2" type="ORF">CTE05_30330</name>
</gene>
<dbReference type="InterPro" id="IPR016181">
    <property type="entry name" value="Acyl_CoA_acyltransferase"/>
</dbReference>
<dbReference type="Pfam" id="PF13302">
    <property type="entry name" value="Acetyltransf_3"/>
    <property type="match status" value="1"/>
</dbReference>
<dbReference type="PROSITE" id="PS51186">
    <property type="entry name" value="GNAT"/>
    <property type="match status" value="1"/>
</dbReference>
<dbReference type="Proteomes" id="UP000321049">
    <property type="component" value="Unassembled WGS sequence"/>
</dbReference>
<sequence length="170" mass="18575">MLPAATARLCFREMTDDDLDAMAALLGDPNVMTFYPAPKTRQEAAAWIGWNQRNYAEHGYGLWIVETHDGQFVGDCGLTWQTVNDAPKLEVGYHVRHDLQGRGYATEAATACRDFAQEILGVSELVAIIHPLNAASRRVAEKIGMAHIGDETSSHAADRIVMGTEFAATA</sequence>
<name>A0A511JNC9_9CELL</name>
<dbReference type="EMBL" id="BJWH01000018">
    <property type="protein sequence ID" value="GEL99486.1"/>
    <property type="molecule type" value="Genomic_DNA"/>
</dbReference>
<dbReference type="GO" id="GO:0016747">
    <property type="term" value="F:acyltransferase activity, transferring groups other than amino-acyl groups"/>
    <property type="evidence" value="ECO:0007669"/>
    <property type="project" value="InterPro"/>
</dbReference>
<keyword evidence="2" id="KW-0808">Transferase</keyword>
<feature type="domain" description="N-acetyltransferase" evidence="1">
    <location>
        <begin position="9"/>
        <end position="167"/>
    </location>
</feature>
<protein>
    <submittedName>
        <fullName evidence="2">Acetyltransferase</fullName>
    </submittedName>
</protein>
<dbReference type="PANTHER" id="PTHR43792:SF1">
    <property type="entry name" value="N-ACETYLTRANSFERASE DOMAIN-CONTAINING PROTEIN"/>
    <property type="match status" value="1"/>
</dbReference>
<comment type="caution">
    <text evidence="2">The sequence shown here is derived from an EMBL/GenBank/DDBJ whole genome shotgun (WGS) entry which is preliminary data.</text>
</comment>
<evidence type="ECO:0000313" key="2">
    <source>
        <dbReference type="EMBL" id="GEL99486.1"/>
    </source>
</evidence>
<dbReference type="InterPro" id="IPR000182">
    <property type="entry name" value="GNAT_dom"/>
</dbReference>
<evidence type="ECO:0000259" key="1">
    <source>
        <dbReference type="PROSITE" id="PS51186"/>
    </source>
</evidence>
<evidence type="ECO:0000313" key="3">
    <source>
        <dbReference type="Proteomes" id="UP000321049"/>
    </source>
</evidence>
<proteinExistence type="predicted"/>
<dbReference type="OrthoDB" id="3533156at2"/>
<keyword evidence="3" id="KW-1185">Reference proteome</keyword>
<reference evidence="2 3" key="1">
    <citation type="submission" date="2019-07" db="EMBL/GenBank/DDBJ databases">
        <title>Whole genome shotgun sequence of Cellulomonas terrae NBRC 100819.</title>
        <authorList>
            <person name="Hosoyama A."/>
            <person name="Uohara A."/>
            <person name="Ohji S."/>
            <person name="Ichikawa N."/>
        </authorList>
    </citation>
    <scope>NUCLEOTIDE SEQUENCE [LARGE SCALE GENOMIC DNA]</scope>
    <source>
        <strain evidence="2 3">NBRC 100819</strain>
    </source>
</reference>
<organism evidence="2 3">
    <name type="scientific">Cellulomonas terrae</name>
    <dbReference type="NCBI Taxonomy" id="311234"/>
    <lineage>
        <taxon>Bacteria</taxon>
        <taxon>Bacillati</taxon>
        <taxon>Actinomycetota</taxon>
        <taxon>Actinomycetes</taxon>
        <taxon>Micrococcales</taxon>
        <taxon>Cellulomonadaceae</taxon>
        <taxon>Cellulomonas</taxon>
    </lineage>
</organism>
<dbReference type="InterPro" id="IPR051531">
    <property type="entry name" value="N-acetyltransferase"/>
</dbReference>
<dbReference type="AlphaFoldDB" id="A0A511JNC9"/>
<dbReference type="SUPFAM" id="SSF55729">
    <property type="entry name" value="Acyl-CoA N-acyltransferases (Nat)"/>
    <property type="match status" value="1"/>
</dbReference>
<dbReference type="PANTHER" id="PTHR43792">
    <property type="entry name" value="GNAT FAMILY, PUTATIVE (AFU_ORTHOLOGUE AFUA_3G00765)-RELATED-RELATED"/>
    <property type="match status" value="1"/>
</dbReference>
<accession>A0A511JNC9</accession>